<dbReference type="PROSITE" id="PS00175">
    <property type="entry name" value="PG_MUTASE"/>
    <property type="match status" value="1"/>
</dbReference>
<dbReference type="CDD" id="cd07067">
    <property type="entry name" value="HP_PGM_like"/>
    <property type="match status" value="1"/>
</dbReference>
<protein>
    <recommendedName>
        <fullName evidence="7">Phosphoglycerate mutase</fullName>
        <ecNumber evidence="7">5.4.2.11</ecNumber>
        <ecNumber evidence="7">5.4.2.4</ecNumber>
    </recommendedName>
</protein>
<comment type="catalytic activity">
    <reaction evidence="1 7">
        <text>(2R)-3-phospho-glyceroyl phosphate = (2R)-2,3-bisphosphoglycerate + H(+)</text>
        <dbReference type="Rhea" id="RHEA:17765"/>
        <dbReference type="ChEBI" id="CHEBI:15378"/>
        <dbReference type="ChEBI" id="CHEBI:57604"/>
        <dbReference type="ChEBI" id="CHEBI:58248"/>
        <dbReference type="EC" id="5.4.2.4"/>
    </reaction>
</comment>
<feature type="site" description="Transition state stabilizer" evidence="6">
    <location>
        <position position="93"/>
    </location>
</feature>
<dbReference type="Proteomes" id="UP000322234">
    <property type="component" value="Unassembled WGS sequence"/>
</dbReference>
<evidence type="ECO:0000256" key="4">
    <source>
        <dbReference type="ARBA" id="ARBA00023235"/>
    </source>
</evidence>
<dbReference type="InterPro" id="IPR005952">
    <property type="entry name" value="Phosphogly_mut1"/>
</dbReference>
<comment type="caution">
    <text evidence="8">The sequence shown here is derived from an EMBL/GenBank/DDBJ whole genome shotgun (WGS) entry which is preliminary data.</text>
</comment>
<gene>
    <name evidence="8" type="ORF">E5288_WYG001574</name>
</gene>
<dbReference type="SMART" id="SM00855">
    <property type="entry name" value="PGAM"/>
    <property type="match status" value="1"/>
</dbReference>
<proteinExistence type="inferred from homology"/>
<dbReference type="EC" id="5.4.2.11" evidence="7"/>
<feature type="binding site" evidence="5">
    <location>
        <position position="62"/>
    </location>
    <ligand>
        <name>substrate</name>
    </ligand>
</feature>
<dbReference type="GO" id="GO:0004619">
    <property type="term" value="F:phosphoglycerate mutase activity"/>
    <property type="evidence" value="ECO:0007669"/>
    <property type="project" value="UniProtKB-EC"/>
</dbReference>
<sequence length="161" mass="18038">MAAYKLVMIRHGESTWNLENHCSGWYDADLSPARHEEAKRGGQALRDAGYEFDICFTSVQKRAIRTLWTVLDAIDQMWLPVIKEGKPVLIATHGNSLRGIVKHLEGLSEEAIMELNLPTGIPMVYELDKNLKPIKPVQFLGDEETVHKAMEAVAAQGKAKK</sequence>
<dbReference type="Gene3D" id="3.40.50.1240">
    <property type="entry name" value="Phosphoglycerate mutase-like"/>
    <property type="match status" value="2"/>
</dbReference>
<feature type="binding site" evidence="5">
    <location>
        <begin position="94"/>
        <end position="95"/>
    </location>
    <ligand>
        <name>substrate</name>
    </ligand>
</feature>
<dbReference type="GO" id="GO:0004082">
    <property type="term" value="F:bisphosphoglycerate mutase activity"/>
    <property type="evidence" value="ECO:0007669"/>
    <property type="project" value="UniProtKB-EC"/>
</dbReference>
<keyword evidence="9" id="KW-1185">Reference proteome</keyword>
<comment type="similarity">
    <text evidence="2 7">Belongs to the phosphoglycerate mutase family. BPG-dependent PGAM subfamily.</text>
</comment>
<dbReference type="EMBL" id="VBQZ03000037">
    <property type="protein sequence ID" value="MXQ87395.1"/>
    <property type="molecule type" value="Genomic_DNA"/>
</dbReference>
<dbReference type="Pfam" id="PF00300">
    <property type="entry name" value="His_Phos_1"/>
    <property type="match status" value="1"/>
</dbReference>
<accession>A0A6B0RBV5</accession>
<dbReference type="NCBIfam" id="TIGR01258">
    <property type="entry name" value="pgm_1"/>
    <property type="match status" value="2"/>
</dbReference>
<dbReference type="InterPro" id="IPR029033">
    <property type="entry name" value="His_PPase_superfam"/>
</dbReference>
<comment type="catalytic activity">
    <reaction evidence="7">
        <text>(2R)-2-phosphoglycerate = (2R)-3-phosphoglycerate</text>
        <dbReference type="Rhea" id="RHEA:15901"/>
        <dbReference type="ChEBI" id="CHEBI:58272"/>
        <dbReference type="ChEBI" id="CHEBI:58289"/>
        <dbReference type="EC" id="5.4.2.11"/>
    </reaction>
</comment>
<evidence type="ECO:0000256" key="7">
    <source>
        <dbReference type="RuleBase" id="RU004511"/>
    </source>
</evidence>
<dbReference type="InterPro" id="IPR001345">
    <property type="entry name" value="PG/BPGM_mutase_AS"/>
</dbReference>
<dbReference type="AlphaFoldDB" id="A0A6B0RBV5"/>
<evidence type="ECO:0000256" key="1">
    <source>
        <dbReference type="ARBA" id="ARBA00000505"/>
    </source>
</evidence>
<evidence type="ECO:0000256" key="3">
    <source>
        <dbReference type="ARBA" id="ARBA00023152"/>
    </source>
</evidence>
<evidence type="ECO:0000256" key="2">
    <source>
        <dbReference type="ARBA" id="ARBA00006717"/>
    </source>
</evidence>
<name>A0A6B0RBV5_9CETA</name>
<feature type="binding site" evidence="5">
    <location>
        <begin position="10"/>
        <end position="17"/>
    </location>
    <ligand>
        <name>substrate</name>
    </ligand>
</feature>
<dbReference type="PANTHER" id="PTHR11931">
    <property type="entry name" value="PHOSPHOGLYCERATE MUTASE"/>
    <property type="match status" value="1"/>
</dbReference>
<evidence type="ECO:0000313" key="9">
    <source>
        <dbReference type="Proteomes" id="UP000322234"/>
    </source>
</evidence>
<evidence type="ECO:0000256" key="6">
    <source>
        <dbReference type="PIRSR" id="PIRSR613078-3"/>
    </source>
</evidence>
<dbReference type="SUPFAM" id="SSF53254">
    <property type="entry name" value="Phosphoglycerate mutase-like"/>
    <property type="match status" value="1"/>
</dbReference>
<organism evidence="8 9">
    <name type="scientific">Bos mutus</name>
    <name type="common">wild yak</name>
    <dbReference type="NCBI Taxonomy" id="72004"/>
    <lineage>
        <taxon>Eukaryota</taxon>
        <taxon>Metazoa</taxon>
        <taxon>Chordata</taxon>
        <taxon>Craniata</taxon>
        <taxon>Vertebrata</taxon>
        <taxon>Euteleostomi</taxon>
        <taxon>Mammalia</taxon>
        <taxon>Eutheria</taxon>
        <taxon>Laurasiatheria</taxon>
        <taxon>Artiodactyla</taxon>
        <taxon>Ruminantia</taxon>
        <taxon>Pecora</taxon>
        <taxon>Bovidae</taxon>
        <taxon>Bovinae</taxon>
        <taxon>Bos</taxon>
    </lineage>
</organism>
<evidence type="ECO:0000256" key="5">
    <source>
        <dbReference type="PIRSR" id="PIRSR613078-2"/>
    </source>
</evidence>
<keyword evidence="3 7" id="KW-0324">Glycolysis</keyword>
<reference evidence="8" key="1">
    <citation type="submission" date="2019-10" db="EMBL/GenBank/DDBJ databases">
        <title>The sequence and de novo assembly of the wild yak genome.</title>
        <authorList>
            <person name="Liu Y."/>
        </authorList>
    </citation>
    <scope>NUCLEOTIDE SEQUENCE [LARGE SCALE GENOMIC DNA]</scope>
    <source>
        <strain evidence="8">WY2019</strain>
    </source>
</reference>
<evidence type="ECO:0000313" key="8">
    <source>
        <dbReference type="EMBL" id="MXQ87395.1"/>
    </source>
</evidence>
<keyword evidence="4 7" id="KW-0413">Isomerase</keyword>
<dbReference type="InterPro" id="IPR013078">
    <property type="entry name" value="His_Pase_superF_clade-1"/>
</dbReference>
<dbReference type="GO" id="GO:0006096">
    <property type="term" value="P:glycolytic process"/>
    <property type="evidence" value="ECO:0007669"/>
    <property type="project" value="UniProtKB-KW"/>
</dbReference>
<dbReference type="EC" id="5.4.2.4" evidence="7"/>